<dbReference type="InterPro" id="IPR018060">
    <property type="entry name" value="HTH_AraC"/>
</dbReference>
<dbReference type="SMART" id="SM00342">
    <property type="entry name" value="HTH_ARAC"/>
    <property type="match status" value="1"/>
</dbReference>
<keyword evidence="2" id="KW-0238">DNA-binding</keyword>
<dbReference type="EMBL" id="JABBGF010000002">
    <property type="protein sequence ID" value="NML58114.1"/>
    <property type="molecule type" value="Genomic_DNA"/>
</dbReference>
<comment type="caution">
    <text evidence="5">The sequence shown here is derived from an EMBL/GenBank/DDBJ whole genome shotgun (WGS) entry which is preliminary data.</text>
</comment>
<gene>
    <name evidence="5" type="ORF">HHL20_12240</name>
</gene>
<dbReference type="SUPFAM" id="SSF46689">
    <property type="entry name" value="Homeodomain-like"/>
    <property type="match status" value="1"/>
</dbReference>
<evidence type="ECO:0000313" key="6">
    <source>
        <dbReference type="Proteomes" id="UP000552615"/>
    </source>
</evidence>
<dbReference type="PROSITE" id="PS01124">
    <property type="entry name" value="HTH_ARAC_FAMILY_2"/>
    <property type="match status" value="1"/>
</dbReference>
<evidence type="ECO:0000256" key="3">
    <source>
        <dbReference type="ARBA" id="ARBA00023163"/>
    </source>
</evidence>
<keyword evidence="6" id="KW-1185">Reference proteome</keyword>
<dbReference type="PANTHER" id="PTHR43280:SF32">
    <property type="entry name" value="TRANSCRIPTIONAL REGULATORY PROTEIN"/>
    <property type="match status" value="1"/>
</dbReference>
<evidence type="ECO:0000256" key="1">
    <source>
        <dbReference type="ARBA" id="ARBA00023015"/>
    </source>
</evidence>
<name>A0A7Y0A7K3_9FLAO</name>
<accession>A0A7Y0A7K3</accession>
<dbReference type="Proteomes" id="UP000552615">
    <property type="component" value="Unassembled WGS sequence"/>
</dbReference>
<dbReference type="GO" id="GO:0043565">
    <property type="term" value="F:sequence-specific DNA binding"/>
    <property type="evidence" value="ECO:0007669"/>
    <property type="project" value="InterPro"/>
</dbReference>
<evidence type="ECO:0000256" key="2">
    <source>
        <dbReference type="ARBA" id="ARBA00023125"/>
    </source>
</evidence>
<dbReference type="PANTHER" id="PTHR43280">
    <property type="entry name" value="ARAC-FAMILY TRANSCRIPTIONAL REGULATOR"/>
    <property type="match status" value="1"/>
</dbReference>
<dbReference type="Gene3D" id="1.10.10.60">
    <property type="entry name" value="Homeodomain-like"/>
    <property type="match status" value="1"/>
</dbReference>
<dbReference type="InterPro" id="IPR020449">
    <property type="entry name" value="Tscrpt_reg_AraC-type_HTH"/>
</dbReference>
<reference evidence="5 6" key="1">
    <citation type="submission" date="2020-04" db="EMBL/GenBank/DDBJ databases">
        <title>Chryseobacterium sp. RJ-7-14 sp. nov., isolated from Jeju soil.</title>
        <authorList>
            <person name="Dahal R.H."/>
            <person name="Chaudhary D.K."/>
        </authorList>
    </citation>
    <scope>NUCLEOTIDE SEQUENCE [LARGE SCALE GENOMIC DNA]</scope>
    <source>
        <strain evidence="5 6">RJ-7-14</strain>
    </source>
</reference>
<keyword evidence="3" id="KW-0804">Transcription</keyword>
<keyword evidence="1" id="KW-0805">Transcription regulation</keyword>
<evidence type="ECO:0000259" key="4">
    <source>
        <dbReference type="PROSITE" id="PS01124"/>
    </source>
</evidence>
<dbReference type="RefSeq" id="WP_169231471.1">
    <property type="nucleotide sequence ID" value="NZ_JABBGF010000002.1"/>
</dbReference>
<organism evidence="5 6">
    <name type="scientific">Chryseobacterium cheonjiense</name>
    <dbReference type="NCBI Taxonomy" id="2728845"/>
    <lineage>
        <taxon>Bacteria</taxon>
        <taxon>Pseudomonadati</taxon>
        <taxon>Bacteroidota</taxon>
        <taxon>Flavobacteriia</taxon>
        <taxon>Flavobacteriales</taxon>
        <taxon>Weeksellaceae</taxon>
        <taxon>Chryseobacterium group</taxon>
        <taxon>Chryseobacterium</taxon>
    </lineage>
</organism>
<dbReference type="AlphaFoldDB" id="A0A7Y0A7K3"/>
<evidence type="ECO:0000313" key="5">
    <source>
        <dbReference type="EMBL" id="NML58114.1"/>
    </source>
</evidence>
<feature type="domain" description="HTH araC/xylS-type" evidence="4">
    <location>
        <begin position="181"/>
        <end position="279"/>
    </location>
</feature>
<dbReference type="Pfam" id="PF12833">
    <property type="entry name" value="HTH_18"/>
    <property type="match status" value="1"/>
</dbReference>
<sequence>MPHTLIFEEQYKRLGIEKFSEHHLETIHGNKFRYDIKVMYIPAGYELSVDFNHFSVTQPSLFFLTNQHVKITRAQGNAKLLYYNRDFYCIQIHDKEVACDGLLFHNVFEIPFVELDREEDIIVQQLFQNIEHELKWKDSSAEEMIRTYVKQIIIHATRKWKKQNLDNNVIKIPNNEVDFFRDFSRHLEIHFRSKHNVSEYADFLHIAPKTLTHKFKSLGLESPNQLIINRILLEAKRLLIYTDKTVKEIAYDLGYEDPAYFNRLFTGKTGSTPSNFKKNYMPGKKYNI</sequence>
<proteinExistence type="predicted"/>
<protein>
    <submittedName>
        <fullName evidence="5">Helix-turn-helix domain-containing protein</fullName>
    </submittedName>
</protein>
<dbReference type="PRINTS" id="PR00032">
    <property type="entry name" value="HTHARAC"/>
</dbReference>
<dbReference type="GO" id="GO:0003700">
    <property type="term" value="F:DNA-binding transcription factor activity"/>
    <property type="evidence" value="ECO:0007669"/>
    <property type="project" value="InterPro"/>
</dbReference>
<dbReference type="InterPro" id="IPR009057">
    <property type="entry name" value="Homeodomain-like_sf"/>
</dbReference>